<comment type="caution">
    <text evidence="2">The sequence shown here is derived from an EMBL/GenBank/DDBJ whole genome shotgun (WGS) entry which is preliminary data.</text>
</comment>
<keyword evidence="3" id="KW-1185">Reference proteome</keyword>
<protein>
    <submittedName>
        <fullName evidence="2">Uncharacterized protein</fullName>
    </submittedName>
</protein>
<dbReference type="EMBL" id="BGPR01165860">
    <property type="protein sequence ID" value="GBM12904.1"/>
    <property type="molecule type" value="Genomic_DNA"/>
</dbReference>
<name>A0A4Y2DAN4_ARAVE</name>
<organism evidence="2 3">
    <name type="scientific">Araneus ventricosus</name>
    <name type="common">Orbweaver spider</name>
    <name type="synonym">Epeira ventricosa</name>
    <dbReference type="NCBI Taxonomy" id="182803"/>
    <lineage>
        <taxon>Eukaryota</taxon>
        <taxon>Metazoa</taxon>
        <taxon>Ecdysozoa</taxon>
        <taxon>Arthropoda</taxon>
        <taxon>Chelicerata</taxon>
        <taxon>Arachnida</taxon>
        <taxon>Araneae</taxon>
        <taxon>Araneomorphae</taxon>
        <taxon>Entelegynae</taxon>
        <taxon>Araneoidea</taxon>
        <taxon>Araneidae</taxon>
        <taxon>Araneus</taxon>
    </lineage>
</organism>
<evidence type="ECO:0000313" key="2">
    <source>
        <dbReference type="EMBL" id="GBM13146.1"/>
    </source>
</evidence>
<dbReference type="AlphaFoldDB" id="A0A4Y2DAN4"/>
<accession>A0A4Y2DAN4</accession>
<sequence>SSVQLVISHNSSVQLVISYVEGVECLKQVLVVFMVRTERSIALRISGTVR</sequence>
<dbReference type="EMBL" id="BGPR01165919">
    <property type="protein sequence ID" value="GBM13146.1"/>
    <property type="molecule type" value="Genomic_DNA"/>
</dbReference>
<evidence type="ECO:0000313" key="3">
    <source>
        <dbReference type="Proteomes" id="UP000499080"/>
    </source>
</evidence>
<dbReference type="Proteomes" id="UP000499080">
    <property type="component" value="Unassembled WGS sequence"/>
</dbReference>
<feature type="non-terminal residue" evidence="2">
    <location>
        <position position="1"/>
    </location>
</feature>
<evidence type="ECO:0000313" key="1">
    <source>
        <dbReference type="EMBL" id="GBM12904.1"/>
    </source>
</evidence>
<gene>
    <name evidence="2" type="ORF">AVEN_4764_1</name>
    <name evidence="1" type="ORF">AVEN_94192_1</name>
</gene>
<proteinExistence type="predicted"/>
<reference evidence="2 3" key="1">
    <citation type="journal article" date="2019" name="Sci. Rep.">
        <title>Orb-weaving spider Araneus ventricosus genome elucidates the spidroin gene catalogue.</title>
        <authorList>
            <person name="Kono N."/>
            <person name="Nakamura H."/>
            <person name="Ohtoshi R."/>
            <person name="Moran D.A.P."/>
            <person name="Shinohara A."/>
            <person name="Yoshida Y."/>
            <person name="Fujiwara M."/>
            <person name="Mori M."/>
            <person name="Tomita M."/>
            <person name="Arakawa K."/>
        </authorList>
    </citation>
    <scope>NUCLEOTIDE SEQUENCE [LARGE SCALE GENOMIC DNA]</scope>
</reference>